<feature type="signal peptide" evidence="2">
    <location>
        <begin position="1"/>
        <end position="24"/>
    </location>
</feature>
<name>A0ABV4B5H8_9BURK</name>
<protein>
    <submittedName>
        <fullName evidence="3">Bug family tripartite tricarboxylate transporter substrate binding protein</fullName>
    </submittedName>
</protein>
<dbReference type="Pfam" id="PF03401">
    <property type="entry name" value="TctC"/>
    <property type="match status" value="1"/>
</dbReference>
<dbReference type="CDD" id="cd07012">
    <property type="entry name" value="PBP2_Bug_TTT"/>
    <property type="match status" value="1"/>
</dbReference>
<dbReference type="PIRSF" id="PIRSF017082">
    <property type="entry name" value="YflP"/>
    <property type="match status" value="1"/>
</dbReference>
<comment type="caution">
    <text evidence="3">The sequence shown here is derived from an EMBL/GenBank/DDBJ whole genome shotgun (WGS) entry which is preliminary data.</text>
</comment>
<dbReference type="InterPro" id="IPR005064">
    <property type="entry name" value="BUG"/>
</dbReference>
<evidence type="ECO:0000256" key="2">
    <source>
        <dbReference type="SAM" id="SignalP"/>
    </source>
</evidence>
<keyword evidence="4" id="KW-1185">Reference proteome</keyword>
<dbReference type="PANTHER" id="PTHR42928">
    <property type="entry name" value="TRICARBOXYLATE-BINDING PROTEIN"/>
    <property type="match status" value="1"/>
</dbReference>
<organism evidence="3 4">
    <name type="scientific">Comamonas sediminis</name>
    <dbReference type="NCBI Taxonomy" id="1783360"/>
    <lineage>
        <taxon>Bacteria</taxon>
        <taxon>Pseudomonadati</taxon>
        <taxon>Pseudomonadota</taxon>
        <taxon>Betaproteobacteria</taxon>
        <taxon>Burkholderiales</taxon>
        <taxon>Comamonadaceae</taxon>
        <taxon>Comamonas</taxon>
    </lineage>
</organism>
<keyword evidence="2" id="KW-0732">Signal</keyword>
<dbReference type="RefSeq" id="WP_369460344.1">
    <property type="nucleotide sequence ID" value="NZ_JBGBDC010000005.1"/>
</dbReference>
<dbReference type="Gene3D" id="3.40.190.150">
    <property type="entry name" value="Bordetella uptake gene, domain 1"/>
    <property type="match status" value="1"/>
</dbReference>
<dbReference type="SUPFAM" id="SSF53850">
    <property type="entry name" value="Periplasmic binding protein-like II"/>
    <property type="match status" value="1"/>
</dbReference>
<proteinExistence type="inferred from homology"/>
<dbReference type="PANTHER" id="PTHR42928:SF5">
    <property type="entry name" value="BLR1237 PROTEIN"/>
    <property type="match status" value="1"/>
</dbReference>
<comment type="similarity">
    <text evidence="1">Belongs to the UPF0065 (bug) family.</text>
</comment>
<accession>A0ABV4B5H8</accession>
<reference evidence="3 4" key="1">
    <citation type="journal article" date="2016" name="Int. J. Syst. Evol. Microbiol.">
        <title>Description of Comamonas sediminis sp. nov., isolated from lagoon sediments.</title>
        <authorList>
            <person name="Subhash Y."/>
            <person name="Bang J.J."/>
            <person name="You T.H."/>
            <person name="Lee S.S."/>
        </authorList>
    </citation>
    <scope>NUCLEOTIDE SEQUENCE [LARGE SCALE GENOMIC DNA]</scope>
    <source>
        <strain evidence="3 4">JCM 31169</strain>
    </source>
</reference>
<gene>
    <name evidence="3" type="ORF">AB7A72_14050</name>
</gene>
<evidence type="ECO:0000313" key="3">
    <source>
        <dbReference type="EMBL" id="MEY2252136.1"/>
    </source>
</evidence>
<evidence type="ECO:0000313" key="4">
    <source>
        <dbReference type="Proteomes" id="UP001562178"/>
    </source>
</evidence>
<dbReference type="InterPro" id="IPR042100">
    <property type="entry name" value="Bug_dom1"/>
</dbReference>
<dbReference type="EMBL" id="JBGBDC010000005">
    <property type="protein sequence ID" value="MEY2252136.1"/>
    <property type="molecule type" value="Genomic_DNA"/>
</dbReference>
<evidence type="ECO:0000256" key="1">
    <source>
        <dbReference type="ARBA" id="ARBA00006987"/>
    </source>
</evidence>
<sequence length="322" mass="33348">MHRRTFTSLLAAIGPLLASGHAWADNWPNKPLKLIVPYAAGGPTDAIARMIGTKMAASLGQPVVVDNRAGAGGTIGVDATAKSPADGHQFALVAPGPLAGMPNLTKVPYSLDDLEFLTLAARIPSVIVVNRKSGITSLAQLIAKAKAAPDTLNYSSAGAGTTPHIGFKLFKQETGAAIVHVPYKGAAPAISAVLSGEVQMTMVDLLPILPFAANGNLVVLAVAGKTRAPQLPDVPTTVELGLPNVLMETTYGLIAPKGIPAGVQTQLREAAVAAINSPEMKERFLKQGAIAATSTPAEYRSLMQAESDKWRGVISSAKITLD</sequence>
<dbReference type="Proteomes" id="UP001562178">
    <property type="component" value="Unassembled WGS sequence"/>
</dbReference>
<dbReference type="Gene3D" id="3.40.190.10">
    <property type="entry name" value="Periplasmic binding protein-like II"/>
    <property type="match status" value="1"/>
</dbReference>
<feature type="chain" id="PRO_5046357844" evidence="2">
    <location>
        <begin position="25"/>
        <end position="322"/>
    </location>
</feature>